<name>A0AB39M2I7_9ACTN</name>
<protein>
    <submittedName>
        <fullName evidence="1">Uncharacterized protein</fullName>
    </submittedName>
</protein>
<proteinExistence type="predicted"/>
<organism evidence="1">
    <name type="scientific">Streptomyces sp. R08</name>
    <dbReference type="NCBI Taxonomy" id="3238624"/>
    <lineage>
        <taxon>Bacteria</taxon>
        <taxon>Bacillati</taxon>
        <taxon>Actinomycetota</taxon>
        <taxon>Actinomycetes</taxon>
        <taxon>Kitasatosporales</taxon>
        <taxon>Streptomycetaceae</taxon>
        <taxon>Streptomyces</taxon>
    </lineage>
</organism>
<gene>
    <name evidence="1" type="ORF">AB5J58_03680</name>
</gene>
<reference evidence="1" key="1">
    <citation type="submission" date="2024-07" db="EMBL/GenBank/DDBJ databases">
        <authorList>
            <person name="Yu S.T."/>
        </authorList>
    </citation>
    <scope>NUCLEOTIDE SEQUENCE</scope>
    <source>
        <strain evidence="1">R08</strain>
    </source>
</reference>
<dbReference type="RefSeq" id="WP_328742202.1">
    <property type="nucleotide sequence ID" value="NZ_CP163431.1"/>
</dbReference>
<dbReference type="GeneID" id="96635846"/>
<dbReference type="AlphaFoldDB" id="A0AB39M2I7"/>
<dbReference type="EMBL" id="CP163431">
    <property type="protein sequence ID" value="XDP99335.1"/>
    <property type="molecule type" value="Genomic_DNA"/>
</dbReference>
<sequence>MTADWRVLDLPEVVALAGRAARRIADGYEDTLTMEYDDARQEALIILATKPDMVNECLADPNLGLGVLYHRLYLDLTDRVKTEAKRRIRHTSYEAACDAAERGRV</sequence>
<evidence type="ECO:0000313" key="1">
    <source>
        <dbReference type="EMBL" id="XDP99335.1"/>
    </source>
</evidence>
<accession>A0AB39M2I7</accession>